<comment type="caution">
    <text evidence="1">The sequence shown here is derived from an EMBL/GenBank/DDBJ whole genome shotgun (WGS) entry which is preliminary data.</text>
</comment>
<reference evidence="1" key="1">
    <citation type="submission" date="2023-05" db="EMBL/GenBank/DDBJ databases">
        <title>Cannabis rhizosphere genomes.</title>
        <authorList>
            <person name="Goff K.L."/>
        </authorList>
    </citation>
    <scope>NUCLEOTIDE SEQUENCE</scope>
    <source>
        <strain evidence="1">SPPC 2817</strain>
    </source>
</reference>
<accession>A0ABT8LIL1</accession>
<protein>
    <submittedName>
        <fullName evidence="1">Uncharacterized protein</fullName>
    </submittedName>
</protein>
<name>A0ABT8LIL1_9GAMM</name>
<proteinExistence type="predicted"/>
<evidence type="ECO:0000313" key="2">
    <source>
        <dbReference type="Proteomes" id="UP001176500"/>
    </source>
</evidence>
<dbReference type="EMBL" id="JASMRX010000001">
    <property type="protein sequence ID" value="MDN6877137.1"/>
    <property type="molecule type" value="Genomic_DNA"/>
</dbReference>
<keyword evidence="2" id="KW-1185">Reference proteome</keyword>
<sequence length="265" mass="28299">MPILIADDSVIKNPKFAPIFVPFNTVDGCMAAWRGDFASDLTGNENTLTKIGTPNQAKYAVSGDKSNGYRTSVKDGINRTLIVIHRQPSPVEAPNQAYNYPIGNLSQSATNTGVGIGIIQAAAVSSNINQMSAIVGASKKDDPYFARSAPPSTPASNAMKWQWSAFVVDGSNNFAALYIPSQSGELVMASKVSGVNLANRWVTNTDGSPSYYNICAWRDPSSPAAASTTIEVASAAFFDRPLLLSDLNAAYGFDTFWMAQHGEEI</sequence>
<evidence type="ECO:0000313" key="1">
    <source>
        <dbReference type="EMBL" id="MDN6877137.1"/>
    </source>
</evidence>
<dbReference type="RefSeq" id="WP_301479746.1">
    <property type="nucleotide sequence ID" value="NZ_CBDHVZ010000065.1"/>
</dbReference>
<organism evidence="1 2">
    <name type="scientific">Serratia bockelmannii</name>
    <dbReference type="NCBI Taxonomy" id="2703793"/>
    <lineage>
        <taxon>Bacteria</taxon>
        <taxon>Pseudomonadati</taxon>
        <taxon>Pseudomonadota</taxon>
        <taxon>Gammaproteobacteria</taxon>
        <taxon>Enterobacterales</taxon>
        <taxon>Yersiniaceae</taxon>
        <taxon>Serratia</taxon>
    </lineage>
</organism>
<dbReference type="Proteomes" id="UP001176500">
    <property type="component" value="Unassembled WGS sequence"/>
</dbReference>
<gene>
    <name evidence="1" type="ORF">QO199_00435</name>
</gene>